<dbReference type="CDD" id="cd00739">
    <property type="entry name" value="DHPS"/>
    <property type="match status" value="1"/>
</dbReference>
<evidence type="ECO:0000256" key="1">
    <source>
        <dbReference type="ARBA" id="ARBA00000012"/>
    </source>
</evidence>
<dbReference type="Pfam" id="PF00809">
    <property type="entry name" value="Pterin_bind"/>
    <property type="match status" value="1"/>
</dbReference>
<comment type="catalytic activity">
    <reaction evidence="1">
        <text>(7,8-dihydropterin-6-yl)methyl diphosphate + 4-aminobenzoate = 7,8-dihydropteroate + diphosphate</text>
        <dbReference type="Rhea" id="RHEA:19949"/>
        <dbReference type="ChEBI" id="CHEBI:17836"/>
        <dbReference type="ChEBI" id="CHEBI:17839"/>
        <dbReference type="ChEBI" id="CHEBI:33019"/>
        <dbReference type="ChEBI" id="CHEBI:72950"/>
        <dbReference type="EC" id="2.5.1.15"/>
    </reaction>
</comment>
<organism evidence="14 15">
    <name type="scientific">Lujinxingia vulgaris</name>
    <dbReference type="NCBI Taxonomy" id="2600176"/>
    <lineage>
        <taxon>Bacteria</taxon>
        <taxon>Deltaproteobacteria</taxon>
        <taxon>Bradymonadales</taxon>
        <taxon>Lujinxingiaceae</taxon>
        <taxon>Lujinxingia</taxon>
    </lineage>
</organism>
<keyword evidence="9 12" id="KW-0460">Magnesium</keyword>
<evidence type="ECO:0000256" key="7">
    <source>
        <dbReference type="ARBA" id="ARBA00022679"/>
    </source>
</evidence>
<keyword evidence="7 12" id="KW-0808">Transferase</keyword>
<keyword evidence="15" id="KW-1185">Reference proteome</keyword>
<evidence type="ECO:0000256" key="6">
    <source>
        <dbReference type="ARBA" id="ARBA00016919"/>
    </source>
</evidence>
<proteinExistence type="inferred from homology"/>
<dbReference type="InterPro" id="IPR000489">
    <property type="entry name" value="Pterin-binding_dom"/>
</dbReference>
<dbReference type="PROSITE" id="PS00792">
    <property type="entry name" value="DHPS_1"/>
    <property type="match status" value="1"/>
</dbReference>
<dbReference type="AlphaFoldDB" id="A0A5C6XI18"/>
<evidence type="ECO:0000256" key="2">
    <source>
        <dbReference type="ARBA" id="ARBA00001946"/>
    </source>
</evidence>
<reference evidence="14 15" key="1">
    <citation type="submission" date="2019-08" db="EMBL/GenBank/DDBJ databases">
        <title>Bradymonadales sp. TMQ4.</title>
        <authorList>
            <person name="Liang Q."/>
        </authorList>
    </citation>
    <scope>NUCLEOTIDE SEQUENCE [LARGE SCALE GENOMIC DNA]</scope>
    <source>
        <strain evidence="14 15">TMQ4</strain>
    </source>
</reference>
<comment type="cofactor">
    <cofactor evidence="2 12">
        <name>Mg(2+)</name>
        <dbReference type="ChEBI" id="CHEBI:18420"/>
    </cofactor>
</comment>
<dbReference type="PROSITE" id="PS50972">
    <property type="entry name" value="PTERIN_BINDING"/>
    <property type="match status" value="1"/>
</dbReference>
<comment type="caution">
    <text evidence="14">The sequence shown here is derived from an EMBL/GenBank/DDBJ whole genome shotgun (WGS) entry which is preliminary data.</text>
</comment>
<sequence>MAFLAAPRPRAHVPTLEVGTRALPFGNRAYIMGVVNVTPDSFSDGGEFFDADRAIAHGVELAQAGADILDIGGESTRPGAEPVSLEEELRRVIPVVEGLAQRTDAWLSVDTYKAEVARQAIAAGAHIINDISAMTFDVSMIEVIANHDVGVVLMHTRDRPQTMQDDLSEGDIVAEVIEHLADRLRVAQNAGIAPRRVLLDPGIGFGKSVAQNFRLIRELGRLRELGCPIVLGTSRKSLIGAVTGRAANDRLMGTAATVACGIFAGADIVRVHDVAELVDVVRVSEALCAMEDMTCALL</sequence>
<dbReference type="GO" id="GO:0046872">
    <property type="term" value="F:metal ion binding"/>
    <property type="evidence" value="ECO:0007669"/>
    <property type="project" value="UniProtKB-KW"/>
</dbReference>
<evidence type="ECO:0000256" key="8">
    <source>
        <dbReference type="ARBA" id="ARBA00022723"/>
    </source>
</evidence>
<dbReference type="EMBL" id="VOSM01000002">
    <property type="protein sequence ID" value="TXD38515.1"/>
    <property type="molecule type" value="Genomic_DNA"/>
</dbReference>
<dbReference type="GO" id="GO:0046656">
    <property type="term" value="P:folic acid biosynthetic process"/>
    <property type="evidence" value="ECO:0007669"/>
    <property type="project" value="UniProtKB-KW"/>
</dbReference>
<dbReference type="OrthoDB" id="9811744at2"/>
<dbReference type="NCBIfam" id="TIGR01496">
    <property type="entry name" value="DHPS"/>
    <property type="match status" value="1"/>
</dbReference>
<dbReference type="PANTHER" id="PTHR20941:SF1">
    <property type="entry name" value="FOLIC ACID SYNTHESIS PROTEIN FOL1"/>
    <property type="match status" value="1"/>
</dbReference>
<dbReference type="FunFam" id="3.20.20.20:FF:000006">
    <property type="entry name" value="Dihydropteroate synthase"/>
    <property type="match status" value="1"/>
</dbReference>
<dbReference type="InterPro" id="IPR006390">
    <property type="entry name" value="DHP_synth_dom"/>
</dbReference>
<keyword evidence="10 12" id="KW-0289">Folate biosynthesis</keyword>
<dbReference type="InterPro" id="IPR045031">
    <property type="entry name" value="DHP_synth-like"/>
</dbReference>
<evidence type="ECO:0000256" key="4">
    <source>
        <dbReference type="ARBA" id="ARBA00009503"/>
    </source>
</evidence>
<comment type="similarity">
    <text evidence="4 12">Belongs to the DHPS family.</text>
</comment>
<evidence type="ECO:0000256" key="10">
    <source>
        <dbReference type="ARBA" id="ARBA00022909"/>
    </source>
</evidence>
<gene>
    <name evidence="14" type="primary">folP</name>
    <name evidence="14" type="ORF">FRC98_06430</name>
</gene>
<name>A0A5C6XI18_9DELT</name>
<accession>A0A5C6XI18</accession>
<dbReference type="GO" id="GO:0004156">
    <property type="term" value="F:dihydropteroate synthase activity"/>
    <property type="evidence" value="ECO:0007669"/>
    <property type="project" value="UniProtKB-EC"/>
</dbReference>
<evidence type="ECO:0000256" key="12">
    <source>
        <dbReference type="RuleBase" id="RU361205"/>
    </source>
</evidence>
<evidence type="ECO:0000313" key="15">
    <source>
        <dbReference type="Proteomes" id="UP000321412"/>
    </source>
</evidence>
<dbReference type="SUPFAM" id="SSF51717">
    <property type="entry name" value="Dihydropteroate synthetase-like"/>
    <property type="match status" value="1"/>
</dbReference>
<dbReference type="UniPathway" id="UPA00077">
    <property type="reaction ID" value="UER00156"/>
</dbReference>
<dbReference type="PANTHER" id="PTHR20941">
    <property type="entry name" value="FOLATE SYNTHESIS PROTEINS"/>
    <property type="match status" value="1"/>
</dbReference>
<comment type="pathway">
    <text evidence="3 12">Cofactor biosynthesis; tetrahydrofolate biosynthesis; 7,8-dihydrofolate from 2-amino-4-hydroxy-6-hydroxymethyl-7,8-dihydropteridine diphosphate and 4-aminobenzoate: step 1/2.</text>
</comment>
<dbReference type="Gene3D" id="3.20.20.20">
    <property type="entry name" value="Dihydropteroate synthase-like"/>
    <property type="match status" value="1"/>
</dbReference>
<dbReference type="GO" id="GO:0005829">
    <property type="term" value="C:cytosol"/>
    <property type="evidence" value="ECO:0007669"/>
    <property type="project" value="TreeGrafter"/>
</dbReference>
<comment type="function">
    <text evidence="12">Catalyzes the condensation of para-aminobenzoate (pABA) with 6-hydroxymethyl-7,8-dihydropterin diphosphate (DHPt-PP) to form 7,8-dihydropteroate (H2Pte), the immediate precursor of folate derivatives.</text>
</comment>
<dbReference type="GO" id="GO:0046654">
    <property type="term" value="P:tetrahydrofolate biosynthetic process"/>
    <property type="evidence" value="ECO:0007669"/>
    <property type="project" value="UniProtKB-UniPathway"/>
</dbReference>
<evidence type="ECO:0000259" key="13">
    <source>
        <dbReference type="PROSITE" id="PS50972"/>
    </source>
</evidence>
<feature type="domain" description="Pterin-binding" evidence="13">
    <location>
        <begin position="29"/>
        <end position="282"/>
    </location>
</feature>
<dbReference type="Proteomes" id="UP000321412">
    <property type="component" value="Unassembled WGS sequence"/>
</dbReference>
<dbReference type="PROSITE" id="PS00793">
    <property type="entry name" value="DHPS_2"/>
    <property type="match status" value="1"/>
</dbReference>
<evidence type="ECO:0000256" key="3">
    <source>
        <dbReference type="ARBA" id="ARBA00004763"/>
    </source>
</evidence>
<evidence type="ECO:0000313" key="14">
    <source>
        <dbReference type="EMBL" id="TXD38515.1"/>
    </source>
</evidence>
<protein>
    <recommendedName>
        <fullName evidence="6 12">Dihydropteroate synthase</fullName>
        <shortName evidence="12">DHPS</shortName>
        <ecNumber evidence="5 12">2.5.1.15</ecNumber>
    </recommendedName>
    <alternativeName>
        <fullName evidence="11 12">Dihydropteroate pyrophosphorylase</fullName>
    </alternativeName>
</protein>
<evidence type="ECO:0000256" key="9">
    <source>
        <dbReference type="ARBA" id="ARBA00022842"/>
    </source>
</evidence>
<dbReference type="EC" id="2.5.1.15" evidence="5 12"/>
<evidence type="ECO:0000256" key="5">
    <source>
        <dbReference type="ARBA" id="ARBA00012458"/>
    </source>
</evidence>
<evidence type="ECO:0000256" key="11">
    <source>
        <dbReference type="ARBA" id="ARBA00030193"/>
    </source>
</evidence>
<dbReference type="InterPro" id="IPR011005">
    <property type="entry name" value="Dihydropteroate_synth-like_sf"/>
</dbReference>
<keyword evidence="8 12" id="KW-0479">Metal-binding</keyword>